<dbReference type="GeneTree" id="ENSGT00910000147913"/>
<reference evidence="2" key="1">
    <citation type="submission" date="2016-06" db="EMBL/GenBank/DDBJ databases">
        <title>De novo assembly and RNA-Seq shows season-dependent expression and editing in black bear kidneys.</title>
        <authorList>
            <person name="Korstanje R."/>
            <person name="Srivastava A."/>
            <person name="Sarsani V.K."/>
            <person name="Sheehan S.M."/>
            <person name="Seger R.L."/>
            <person name="Barter M.E."/>
            <person name="Lindqvist C."/>
            <person name="Brody L.C."/>
            <person name="Mullikin J.C."/>
        </authorList>
    </citation>
    <scope>NUCLEOTIDE SEQUENCE [LARGE SCALE GENOMIC DNA]</scope>
</reference>
<sequence>IPEAHPFSKSPGYLYAILCTSTKYFETEVVHCVFDALSVTEVYSWNTCSSNRLSCMLRHQCLLRAVQCAVHSGNNDLFLLMTLCAFLILQTHSGPLWVPACWRGDGMVAGDRQLALSCAGHSPLGLAALSSLVWLCFQKVPTDRAHEFSCLF</sequence>
<evidence type="ECO:0000313" key="1">
    <source>
        <dbReference type="Ensembl" id="ENSUAMP00000018808.1"/>
    </source>
</evidence>
<reference evidence="1" key="2">
    <citation type="submission" date="2025-08" db="UniProtKB">
        <authorList>
            <consortium name="Ensembl"/>
        </authorList>
    </citation>
    <scope>IDENTIFICATION</scope>
</reference>
<organism evidence="1 2">
    <name type="scientific">Ursus americanus</name>
    <name type="common">American black bear</name>
    <name type="synonym">Euarctos americanus</name>
    <dbReference type="NCBI Taxonomy" id="9643"/>
    <lineage>
        <taxon>Eukaryota</taxon>
        <taxon>Metazoa</taxon>
        <taxon>Chordata</taxon>
        <taxon>Craniata</taxon>
        <taxon>Vertebrata</taxon>
        <taxon>Euteleostomi</taxon>
        <taxon>Mammalia</taxon>
        <taxon>Eutheria</taxon>
        <taxon>Laurasiatheria</taxon>
        <taxon>Carnivora</taxon>
        <taxon>Caniformia</taxon>
        <taxon>Ursidae</taxon>
        <taxon>Ursus</taxon>
    </lineage>
</organism>
<accession>A0A452RII1</accession>
<dbReference type="Proteomes" id="UP000291022">
    <property type="component" value="Unassembled WGS sequence"/>
</dbReference>
<name>A0A452RII1_URSAM</name>
<dbReference type="AlphaFoldDB" id="A0A452RII1"/>
<dbReference type="OMA" id="IGWWLET"/>
<protein>
    <submittedName>
        <fullName evidence="1">Uncharacterized protein</fullName>
    </submittedName>
</protein>
<evidence type="ECO:0000313" key="2">
    <source>
        <dbReference type="Proteomes" id="UP000291022"/>
    </source>
</evidence>
<keyword evidence="2" id="KW-1185">Reference proteome</keyword>
<reference evidence="1" key="3">
    <citation type="submission" date="2025-09" db="UniProtKB">
        <authorList>
            <consortium name="Ensembl"/>
        </authorList>
    </citation>
    <scope>IDENTIFICATION</scope>
</reference>
<dbReference type="Ensembl" id="ENSUAMT00000021036.1">
    <property type="protein sequence ID" value="ENSUAMP00000018808.1"/>
    <property type="gene ID" value="ENSUAMG00000014888.1"/>
</dbReference>
<proteinExistence type="predicted"/>